<organism evidence="1 2">
    <name type="scientific">Strongylus vulgaris</name>
    <name type="common">Blood worm</name>
    <dbReference type="NCBI Taxonomy" id="40348"/>
    <lineage>
        <taxon>Eukaryota</taxon>
        <taxon>Metazoa</taxon>
        <taxon>Ecdysozoa</taxon>
        <taxon>Nematoda</taxon>
        <taxon>Chromadorea</taxon>
        <taxon>Rhabditida</taxon>
        <taxon>Rhabditina</taxon>
        <taxon>Rhabditomorpha</taxon>
        <taxon>Strongyloidea</taxon>
        <taxon>Strongylidae</taxon>
        <taxon>Strongylus</taxon>
    </lineage>
</organism>
<sequence>MYIGDTYLEVGTSPNVYLDFYEWNRMRFAQKLMYIGDTYPEVGTSPRVYLNFYEWNRIRFAQKRLSMLPHNPMFNETNTSR</sequence>
<protein>
    <submittedName>
        <fullName evidence="1">Uncharacterized protein</fullName>
    </submittedName>
</protein>
<name>A0A3P7JJV2_STRVU</name>
<dbReference type="Proteomes" id="UP000270094">
    <property type="component" value="Unassembled WGS sequence"/>
</dbReference>
<gene>
    <name evidence="1" type="ORF">SVUK_LOCUS16001</name>
</gene>
<evidence type="ECO:0000313" key="2">
    <source>
        <dbReference type="Proteomes" id="UP000270094"/>
    </source>
</evidence>
<dbReference type="EMBL" id="UYYB01111040">
    <property type="protein sequence ID" value="VDM81003.1"/>
    <property type="molecule type" value="Genomic_DNA"/>
</dbReference>
<reference evidence="1 2" key="1">
    <citation type="submission" date="2018-11" db="EMBL/GenBank/DDBJ databases">
        <authorList>
            <consortium name="Pathogen Informatics"/>
        </authorList>
    </citation>
    <scope>NUCLEOTIDE SEQUENCE [LARGE SCALE GENOMIC DNA]</scope>
</reference>
<dbReference type="OrthoDB" id="5874059at2759"/>
<keyword evidence="2" id="KW-1185">Reference proteome</keyword>
<dbReference type="AlphaFoldDB" id="A0A3P7JJV2"/>
<accession>A0A3P7JJV2</accession>
<proteinExistence type="predicted"/>
<evidence type="ECO:0000313" key="1">
    <source>
        <dbReference type="EMBL" id="VDM81003.1"/>
    </source>
</evidence>